<sequence length="78" mass="8598">MSRRLEATALMLRQVFPDREKLLQSPTSSTTSGVSFPDRVGAISGVKRCRQILNTHLVDILANRSRQTAIASAALMQE</sequence>
<dbReference type="KEGG" id="cmp:Cha6605_5200"/>
<evidence type="ECO:0000313" key="1">
    <source>
        <dbReference type="EMBL" id="AFY96091.1"/>
    </source>
</evidence>
<organism evidence="1 2">
    <name type="scientific">Chamaesiphon minutus (strain ATCC 27169 / PCC 6605)</name>
    <dbReference type="NCBI Taxonomy" id="1173020"/>
    <lineage>
        <taxon>Bacteria</taxon>
        <taxon>Bacillati</taxon>
        <taxon>Cyanobacteriota</taxon>
        <taxon>Cyanophyceae</taxon>
        <taxon>Gomontiellales</taxon>
        <taxon>Chamaesiphonaceae</taxon>
        <taxon>Chamaesiphon</taxon>
    </lineage>
</organism>
<dbReference type="HOGENOM" id="CLU_2615563_0_0_3"/>
<protein>
    <submittedName>
        <fullName evidence="1">Uncharacterized protein</fullName>
    </submittedName>
</protein>
<reference evidence="1 2" key="1">
    <citation type="submission" date="2012-05" db="EMBL/GenBank/DDBJ databases">
        <title>Finished chromosome of genome of Chamaesiphon sp. PCC 6605.</title>
        <authorList>
            <consortium name="US DOE Joint Genome Institute"/>
            <person name="Gugger M."/>
            <person name="Coursin T."/>
            <person name="Rippka R."/>
            <person name="Tandeau De Marsac N."/>
            <person name="Huntemann M."/>
            <person name="Wei C.-L."/>
            <person name="Han J."/>
            <person name="Detter J.C."/>
            <person name="Han C."/>
            <person name="Tapia R."/>
            <person name="Chen A."/>
            <person name="Kyrpides N."/>
            <person name="Mavromatis K."/>
            <person name="Markowitz V."/>
            <person name="Szeto E."/>
            <person name="Ivanova N."/>
            <person name="Pagani I."/>
            <person name="Pati A."/>
            <person name="Goodwin L."/>
            <person name="Nordberg H.P."/>
            <person name="Cantor M.N."/>
            <person name="Hua S.X."/>
            <person name="Woyke T."/>
            <person name="Kerfeld C.A."/>
        </authorList>
    </citation>
    <scope>NUCLEOTIDE SEQUENCE [LARGE SCALE GENOMIC DNA]</scope>
    <source>
        <strain evidence="2">ATCC 27169 / PCC 6605</strain>
    </source>
</reference>
<evidence type="ECO:0000313" key="2">
    <source>
        <dbReference type="Proteomes" id="UP000010366"/>
    </source>
</evidence>
<dbReference type="EMBL" id="CP003600">
    <property type="protein sequence ID" value="AFY96091.1"/>
    <property type="molecule type" value="Genomic_DNA"/>
</dbReference>
<keyword evidence="2" id="KW-1185">Reference proteome</keyword>
<dbReference type="Proteomes" id="UP000010366">
    <property type="component" value="Chromosome"/>
</dbReference>
<accession>K9UNR9</accession>
<name>K9UNR9_CHAP6</name>
<gene>
    <name evidence="1" type="ORF">Cha6605_5200</name>
</gene>
<proteinExistence type="predicted"/>
<dbReference type="AlphaFoldDB" id="K9UNR9"/>